<dbReference type="PATRIC" id="fig|1582439.9.peg.1531"/>
<sequence>MSFATDTVCTTITLDIDSEKLGEFSLEEKADDVFVLQNGFYRFNGKWKQRGIGKLGSKEIEHLDTIEKDGKLFYKFKVLRAGQLRSSIIQDNIEGIGKFSEMTRQIDLNADKKRTWLGNITNINEQTTNYSIPICLNYFKNI</sequence>
<proteinExistence type="predicted"/>
<dbReference type="EMBL" id="CP010868">
    <property type="protein sequence ID" value="AJM92695.1"/>
    <property type="molecule type" value="Genomic_DNA"/>
</dbReference>
<organism evidence="1 2">
    <name type="scientific">Nitrosopumilus piranensis</name>
    <dbReference type="NCBI Taxonomy" id="1582439"/>
    <lineage>
        <taxon>Archaea</taxon>
        <taxon>Nitrososphaerota</taxon>
        <taxon>Nitrososphaeria</taxon>
        <taxon>Nitrosopumilales</taxon>
        <taxon>Nitrosopumilaceae</taxon>
        <taxon>Nitrosopumilus</taxon>
    </lineage>
</organism>
<dbReference type="RefSeq" id="WP_148703490.1">
    <property type="nucleotide sequence ID" value="NZ_CP010868.1"/>
</dbReference>
<dbReference type="Proteomes" id="UP000032027">
    <property type="component" value="Chromosome"/>
</dbReference>
<accession>A0A0C5C069</accession>
<reference evidence="2" key="1">
    <citation type="submission" date="2015-02" db="EMBL/GenBank/DDBJ databases">
        <title>Characterization of two novel Thaumarchaeota isolated from the Northern Adriatic Sea.</title>
        <authorList>
            <person name="Bayer B."/>
            <person name="Vojvoda J."/>
            <person name="Offre P."/>
            <person name="Srivastava A."/>
            <person name="Elisabeth N."/>
            <person name="Garcia J.A.L."/>
            <person name="Schleper C."/>
            <person name="Herndl G.J."/>
        </authorList>
    </citation>
    <scope>NUCLEOTIDE SEQUENCE [LARGE SCALE GENOMIC DNA]</scope>
    <source>
        <strain evidence="2">D3C</strain>
    </source>
</reference>
<dbReference type="OrthoDB" id="3032at2157"/>
<dbReference type="KEGG" id="nid:NPIRD3C_1483"/>
<keyword evidence="2" id="KW-1185">Reference proteome</keyword>
<name>A0A0C5C069_9ARCH</name>
<reference evidence="1 2" key="2">
    <citation type="journal article" date="2016" name="ISME J.">
        <title>Physiological and genomic characterization of two novel marine thaumarchaeal strains indicates niche differentiation.</title>
        <authorList>
            <person name="Bayer B."/>
            <person name="Vojvoda J."/>
            <person name="Offre P."/>
            <person name="Alves R.J."/>
            <person name="Elisabeth N.H."/>
            <person name="Garcia J.A."/>
            <person name="Volland J.M."/>
            <person name="Srivastava A."/>
            <person name="Schleper C."/>
            <person name="Herndl G.J."/>
        </authorList>
    </citation>
    <scope>NUCLEOTIDE SEQUENCE [LARGE SCALE GENOMIC DNA]</scope>
    <source>
        <strain evidence="1 2">D3C</strain>
    </source>
</reference>
<gene>
    <name evidence="1" type="ORF">NPIRD3C_1483</name>
</gene>
<evidence type="ECO:0000313" key="2">
    <source>
        <dbReference type="Proteomes" id="UP000032027"/>
    </source>
</evidence>
<evidence type="ECO:0000313" key="1">
    <source>
        <dbReference type="EMBL" id="AJM92695.1"/>
    </source>
</evidence>
<protein>
    <submittedName>
        <fullName evidence="1">Type B DNA polymerase</fullName>
    </submittedName>
</protein>
<dbReference type="AlphaFoldDB" id="A0A0C5C069"/>
<reference evidence="1 2" key="3">
    <citation type="journal article" date="2019" name="Int. J. Syst. Evol. Microbiol.">
        <title>Nitrosopumilus adriaticus sp. nov. and Nitrosopumilus piranensis sp. nov., two ammonia-oxidizing archaea from the Adriatic Sea and members of the class Nitrososphaeria.</title>
        <authorList>
            <person name="Bayer B."/>
            <person name="Vojvoda J."/>
            <person name="Reinthaler T."/>
            <person name="Reyes C."/>
            <person name="Pinto M."/>
            <person name="Herndl G.J."/>
        </authorList>
    </citation>
    <scope>NUCLEOTIDE SEQUENCE [LARGE SCALE GENOMIC DNA]</scope>
    <source>
        <strain evidence="1 2">D3C</strain>
    </source>
</reference>
<dbReference type="HOGENOM" id="CLU_1811361_0_0_2"/>
<dbReference type="STRING" id="1582439.NPIRD3C_1483"/>
<dbReference type="GeneID" id="41600599"/>